<feature type="transmembrane region" description="Helical" evidence="2">
    <location>
        <begin position="154"/>
        <end position="173"/>
    </location>
</feature>
<reference evidence="4 5" key="1">
    <citation type="submission" date="2023-08" db="EMBL/GenBank/DDBJ databases">
        <title>A Necator americanus chromosomal reference genome.</title>
        <authorList>
            <person name="Ilik V."/>
            <person name="Petrzelkova K.J."/>
            <person name="Pardy F."/>
            <person name="Fuh T."/>
            <person name="Niatou-Singa F.S."/>
            <person name="Gouil Q."/>
            <person name="Baker L."/>
            <person name="Ritchie M.E."/>
            <person name="Jex A.R."/>
            <person name="Gazzola D."/>
            <person name="Li H."/>
            <person name="Toshio Fujiwara R."/>
            <person name="Zhan B."/>
            <person name="Aroian R.V."/>
            <person name="Pafco B."/>
            <person name="Schwarz E.M."/>
        </authorList>
    </citation>
    <scope>NUCLEOTIDE SEQUENCE [LARGE SCALE GENOMIC DNA]</scope>
    <source>
        <strain evidence="4 5">Aroian</strain>
        <tissue evidence="4">Whole animal</tissue>
    </source>
</reference>
<dbReference type="Proteomes" id="UP001303046">
    <property type="component" value="Unassembled WGS sequence"/>
</dbReference>
<dbReference type="PROSITE" id="PS50156">
    <property type="entry name" value="SSD"/>
    <property type="match status" value="1"/>
</dbReference>
<evidence type="ECO:0000259" key="3">
    <source>
        <dbReference type="PROSITE" id="PS50156"/>
    </source>
</evidence>
<dbReference type="PANTHER" id="PTHR10796">
    <property type="entry name" value="PATCHED-RELATED"/>
    <property type="match status" value="1"/>
</dbReference>
<evidence type="ECO:0000256" key="1">
    <source>
        <dbReference type="ARBA" id="ARBA00005585"/>
    </source>
</evidence>
<evidence type="ECO:0000313" key="4">
    <source>
        <dbReference type="EMBL" id="KAK6742193.1"/>
    </source>
</evidence>
<dbReference type="Gene3D" id="1.20.1640.10">
    <property type="entry name" value="Multidrug efflux transporter AcrB transmembrane domain"/>
    <property type="match status" value="2"/>
</dbReference>
<name>A0ABR1CWZ3_NECAM</name>
<feature type="transmembrane region" description="Helical" evidence="2">
    <location>
        <begin position="185"/>
        <end position="205"/>
    </location>
</feature>
<dbReference type="PANTHER" id="PTHR10796:SF96">
    <property type="entry name" value="PATCHED-RELATED PROTEIN 9"/>
    <property type="match status" value="1"/>
</dbReference>
<feature type="transmembrane region" description="Helical" evidence="2">
    <location>
        <begin position="862"/>
        <end position="883"/>
    </location>
</feature>
<feature type="transmembrane region" description="Helical" evidence="2">
    <location>
        <begin position="301"/>
        <end position="334"/>
    </location>
</feature>
<evidence type="ECO:0000313" key="5">
    <source>
        <dbReference type="Proteomes" id="UP001303046"/>
    </source>
</evidence>
<organism evidence="4 5">
    <name type="scientific">Necator americanus</name>
    <name type="common">Human hookworm</name>
    <dbReference type="NCBI Taxonomy" id="51031"/>
    <lineage>
        <taxon>Eukaryota</taxon>
        <taxon>Metazoa</taxon>
        <taxon>Ecdysozoa</taxon>
        <taxon>Nematoda</taxon>
        <taxon>Chromadorea</taxon>
        <taxon>Rhabditida</taxon>
        <taxon>Rhabditina</taxon>
        <taxon>Rhabditomorpha</taxon>
        <taxon>Strongyloidea</taxon>
        <taxon>Ancylostomatidae</taxon>
        <taxon>Bunostominae</taxon>
        <taxon>Necator</taxon>
    </lineage>
</organism>
<keyword evidence="2" id="KW-1133">Transmembrane helix</keyword>
<keyword evidence="5" id="KW-1185">Reference proteome</keyword>
<feature type="transmembrane region" description="Helical" evidence="2">
    <location>
        <begin position="763"/>
        <end position="786"/>
    </location>
</feature>
<sequence>MAASTDFKLNTTNETLQVFLPDKMESISDFKKLVSLFPPRDAQRDTYSVFGSKFASIIVEDLQGNAVAPSAIEKLATLHRSILKLRTSDNISFHKVCLRQSGSCALHPLAYALEDEEPVLSVQFLLRYPMLKLGDLAIDSALVFGGVSVNESLLIPWMPWTAVLLVLFCMTACSSKNVVRSQPFIGFFAMLNATMATIASMALLFYVRYPFLPLVLIMPFLIVSIGTDNMFLMLKSWRLTQQSDVDRRCDYSGNSSVSDVMAWSKRPEARFVEALTETAASLFLTSLTDGLSFSVGSMSNFYAVRVFCTYCAMAILFMFFFQVTFFNAVMVLCCRRELAGRHSLFCYKLSDPDIVNDVVRVRSSTDVACGGVLAKIVSSAPAKVTIVVVYLLYLAASINYALGLDLKLLAPFGSYAANELRAQERLFFDYGPYCFAVVYLHNRSLSNPEERRKLLHLYDALSSSKYASKAEFWLEEFEAIHGGRLLTHDTFKSAVSSLFAATPKFRNDIRFDLEGNIEAIKMLLRIRSLGPSHDKPRAEFLRTTMRSSSFDGFVYDTSFLLVDQQLATASGVIVNVITATVTMLVICVLMSNPSRNLRLRYRIFAYYRIVARIGKYDTQTIERREQHYKPKNKRHCEQRKTQFKRPVDDAGHCCKELYCSYEDSDSETLAPVSSSSNDAGPYGCWIDEILAQTIKIVENIEDITNVDAPFAIKSISSCIYASSGKFRQPPSAQKLQLHIFFRMGSTVAVTAAASAPPQVPRPISATCIAISILSINLGVVGALSAVGTRLDIISMITIVMSIGFSVDYVTHTTFHFITQKEDRLKKCLTVMAEPILQSALSTIVGVSLLAFVPSYIVRTFVWTIFAVVGIGVFHGLLFVPVLLELMVPETEYMQPYNSLKHE</sequence>
<dbReference type="SUPFAM" id="SSF82866">
    <property type="entry name" value="Multidrug efflux transporter AcrB transmembrane domain"/>
    <property type="match status" value="2"/>
</dbReference>
<dbReference type="InterPro" id="IPR051697">
    <property type="entry name" value="Patched_domain-protein"/>
</dbReference>
<feature type="transmembrane region" description="Helical" evidence="2">
    <location>
        <begin position="566"/>
        <end position="590"/>
    </location>
</feature>
<proteinExistence type="inferred from homology"/>
<feature type="transmembrane region" description="Helical" evidence="2">
    <location>
        <begin position="792"/>
        <end position="814"/>
    </location>
</feature>
<feature type="domain" description="SSD" evidence="3">
    <location>
        <begin position="163"/>
        <end position="332"/>
    </location>
</feature>
<keyword evidence="2" id="KW-0812">Transmembrane</keyword>
<dbReference type="Pfam" id="PF12349">
    <property type="entry name" value="Sterol-sensing"/>
    <property type="match status" value="1"/>
</dbReference>
<evidence type="ECO:0000256" key="2">
    <source>
        <dbReference type="SAM" id="Phobius"/>
    </source>
</evidence>
<protein>
    <recommendedName>
        <fullName evidence="3">SSD domain-containing protein</fullName>
    </recommendedName>
</protein>
<dbReference type="EMBL" id="JAVFWL010000003">
    <property type="protein sequence ID" value="KAK6742193.1"/>
    <property type="molecule type" value="Genomic_DNA"/>
</dbReference>
<comment type="similarity">
    <text evidence="1">Belongs to the patched family.</text>
</comment>
<accession>A0ABR1CWZ3</accession>
<dbReference type="InterPro" id="IPR000731">
    <property type="entry name" value="SSD"/>
</dbReference>
<feature type="transmembrane region" description="Helical" evidence="2">
    <location>
        <begin position="835"/>
        <end position="856"/>
    </location>
</feature>
<feature type="transmembrane region" description="Helical" evidence="2">
    <location>
        <begin position="384"/>
        <end position="402"/>
    </location>
</feature>
<keyword evidence="2" id="KW-0472">Membrane</keyword>
<feature type="transmembrane region" description="Helical" evidence="2">
    <location>
        <begin position="211"/>
        <end position="232"/>
    </location>
</feature>
<dbReference type="InterPro" id="IPR053958">
    <property type="entry name" value="HMGCR/SNAP/NPC1-like_SSD"/>
</dbReference>
<comment type="caution">
    <text evidence="4">The sequence shown here is derived from an EMBL/GenBank/DDBJ whole genome shotgun (WGS) entry which is preliminary data.</text>
</comment>
<gene>
    <name evidence="4" type="primary">Necator_chrIII.g10593</name>
    <name evidence="4" type="ORF">RB195_009828</name>
</gene>